<dbReference type="GO" id="GO:0003727">
    <property type="term" value="F:single-stranded RNA binding"/>
    <property type="evidence" value="ECO:0007669"/>
    <property type="project" value="TreeGrafter"/>
</dbReference>
<dbReference type="GeneID" id="25268393"/>
<dbReference type="Gene3D" id="3.30.1490.120">
    <property type="entry name" value="RNA polymerase Rpb7-like, N-terminal domain"/>
    <property type="match status" value="1"/>
</dbReference>
<dbReference type="GO" id="GO:0006367">
    <property type="term" value="P:transcription initiation at RNA polymerase II promoter"/>
    <property type="evidence" value="ECO:0007669"/>
    <property type="project" value="TreeGrafter"/>
</dbReference>
<evidence type="ECO:0000259" key="6">
    <source>
        <dbReference type="Pfam" id="PF00575"/>
    </source>
</evidence>
<dbReference type="Pfam" id="PF00575">
    <property type="entry name" value="S1"/>
    <property type="match status" value="1"/>
</dbReference>
<dbReference type="Gene3D" id="2.40.50.140">
    <property type="entry name" value="Nucleic acid-binding proteins"/>
    <property type="match status" value="1"/>
</dbReference>
<keyword evidence="5" id="KW-0539">Nucleus</keyword>
<evidence type="ECO:0000259" key="7">
    <source>
        <dbReference type="Pfam" id="PF03876"/>
    </source>
</evidence>
<dbReference type="InterPro" id="IPR003029">
    <property type="entry name" value="S1_domain"/>
</dbReference>
<reference evidence="8" key="2">
    <citation type="submission" date="2013-10" db="EMBL/GenBank/DDBJ databases">
        <authorList>
            <person name="Aslett M."/>
        </authorList>
    </citation>
    <scope>NUCLEOTIDE SEQUENCE</scope>
    <source>
        <strain evidence="8">Houghton</strain>
    </source>
</reference>
<reference evidence="8" key="1">
    <citation type="submission" date="2013-10" db="EMBL/GenBank/DDBJ databases">
        <title>Genomic analysis of the causative agents of coccidiosis in chickens.</title>
        <authorList>
            <person name="Reid A.J."/>
            <person name="Blake D."/>
            <person name="Billington K."/>
            <person name="Browne H."/>
            <person name="Dunn M."/>
            <person name="Hung S."/>
            <person name="Kawahara F."/>
            <person name="Miranda-Saavedra D."/>
            <person name="Mourier T."/>
            <person name="Nagra H."/>
            <person name="Otto T.D."/>
            <person name="Rawlings N."/>
            <person name="Sanchez A."/>
            <person name="Sanders M."/>
            <person name="Subramaniam C."/>
            <person name="Tay Y."/>
            <person name="Dear P."/>
            <person name="Doerig C."/>
            <person name="Gruber A."/>
            <person name="Parkinson J."/>
            <person name="Shirley M."/>
            <person name="Wan K.L."/>
            <person name="Berriman M."/>
            <person name="Tomley F."/>
            <person name="Pain A."/>
        </authorList>
    </citation>
    <scope>NUCLEOTIDE SEQUENCE</scope>
    <source>
        <strain evidence="8">Houghton</strain>
    </source>
</reference>
<evidence type="ECO:0000256" key="2">
    <source>
        <dbReference type="ARBA" id="ARBA00009307"/>
    </source>
</evidence>
<dbReference type="GO" id="GO:0000932">
    <property type="term" value="C:P-body"/>
    <property type="evidence" value="ECO:0007669"/>
    <property type="project" value="TreeGrafter"/>
</dbReference>
<comment type="similarity">
    <text evidence="2">Belongs to the eukaryotic RPB7/RPC8 RNA polymerase subunit family.</text>
</comment>
<dbReference type="Pfam" id="PF03876">
    <property type="entry name" value="SHS2_Rpb7-N"/>
    <property type="match status" value="1"/>
</dbReference>
<dbReference type="SUPFAM" id="SSF88798">
    <property type="entry name" value="N-terminal, heterodimerisation domain of RBP7 (RpoE)"/>
    <property type="match status" value="1"/>
</dbReference>
<dbReference type="AlphaFoldDB" id="U6G820"/>
<dbReference type="OrthoDB" id="1162399at2759"/>
<protein>
    <submittedName>
        <fullName evidence="8">DNA-directed RNA polymerase II subunit RPB7, putative</fullName>
    </submittedName>
</protein>
<dbReference type="InterPro" id="IPR036898">
    <property type="entry name" value="RNA_pol_Rpb7-like_N_sf"/>
</dbReference>
<dbReference type="FunFam" id="3.30.1490.120:FF:000001">
    <property type="entry name" value="DNA-directed RNA polymerase II subunit RPB7"/>
    <property type="match status" value="1"/>
</dbReference>
<dbReference type="Proteomes" id="UP000018050">
    <property type="component" value="Unassembled WGS sequence"/>
</dbReference>
<dbReference type="EMBL" id="HG670358">
    <property type="protein sequence ID" value="CDI76325.1"/>
    <property type="molecule type" value="Genomic_DNA"/>
</dbReference>
<dbReference type="GO" id="GO:0003697">
    <property type="term" value="F:single-stranded DNA binding"/>
    <property type="evidence" value="ECO:0007669"/>
    <property type="project" value="TreeGrafter"/>
</dbReference>
<dbReference type="GO" id="GO:0060213">
    <property type="term" value="P:positive regulation of nuclear-transcribed mRNA poly(A) tail shortening"/>
    <property type="evidence" value="ECO:0007669"/>
    <property type="project" value="TreeGrafter"/>
</dbReference>
<evidence type="ECO:0000256" key="1">
    <source>
        <dbReference type="ARBA" id="ARBA00004123"/>
    </source>
</evidence>
<dbReference type="OMA" id="TMRQPGL"/>
<dbReference type="PANTHER" id="PTHR12709:SF4">
    <property type="entry name" value="DNA-DIRECTED RNA POLYMERASE II SUBUNIT RPB7"/>
    <property type="match status" value="1"/>
</dbReference>
<keyword evidence="9" id="KW-1185">Reference proteome</keyword>
<dbReference type="InterPro" id="IPR005576">
    <property type="entry name" value="Rpb7-like_N"/>
</dbReference>
<evidence type="ECO:0000256" key="5">
    <source>
        <dbReference type="ARBA" id="ARBA00023242"/>
    </source>
</evidence>
<proteinExistence type="inferred from homology"/>
<dbReference type="SUPFAM" id="SSF50249">
    <property type="entry name" value="Nucleic acid-binding proteins"/>
    <property type="match status" value="1"/>
</dbReference>
<dbReference type="GO" id="GO:0031369">
    <property type="term" value="F:translation initiation factor binding"/>
    <property type="evidence" value="ECO:0007669"/>
    <property type="project" value="TreeGrafter"/>
</dbReference>
<name>U6G820_EIMAC</name>
<accession>U6G820</accession>
<dbReference type="RefSeq" id="XP_013253126.1">
    <property type="nucleotide sequence ID" value="XM_013397672.1"/>
</dbReference>
<evidence type="ECO:0000313" key="8">
    <source>
        <dbReference type="EMBL" id="CDI76325.1"/>
    </source>
</evidence>
<feature type="domain" description="S1 motif" evidence="6">
    <location>
        <begin position="78"/>
        <end position="149"/>
    </location>
</feature>
<organism evidence="8 9">
    <name type="scientific">Eimeria acervulina</name>
    <name type="common">Coccidian parasite</name>
    <dbReference type="NCBI Taxonomy" id="5801"/>
    <lineage>
        <taxon>Eukaryota</taxon>
        <taxon>Sar</taxon>
        <taxon>Alveolata</taxon>
        <taxon>Apicomplexa</taxon>
        <taxon>Conoidasida</taxon>
        <taxon>Coccidia</taxon>
        <taxon>Eucoccidiorida</taxon>
        <taxon>Eimeriorina</taxon>
        <taxon>Eimeriidae</taxon>
        <taxon>Eimeria</taxon>
    </lineage>
</organism>
<dbReference type="CDD" id="cd04329">
    <property type="entry name" value="RNAP_II_Rpb7_N"/>
    <property type="match status" value="1"/>
</dbReference>
<dbReference type="InterPro" id="IPR045113">
    <property type="entry name" value="Rpb7-like"/>
</dbReference>
<keyword evidence="3 8" id="KW-0240">DNA-directed RNA polymerase</keyword>
<dbReference type="PANTHER" id="PTHR12709">
    <property type="entry name" value="DNA-DIRECTED RNA POLYMERASE II, III"/>
    <property type="match status" value="1"/>
</dbReference>
<sequence length="177" mass="19393">MFFVIERWESVALRPSQLGPEYLASVEALLRQQVEGKCLQSVGYVVCVIRVLQHLPGRIQDSTGLVVVAAKYQAIVFKPFKEEVLDAVITDVNKLGLFAQCGPLKVFVSRASLPPTYTFQEEDAMPSFSDGSLALRSGGEIRLKLLGVRFEASQIFAVATTNADYLGPIEPRETSAA</sequence>
<dbReference type="FunFam" id="2.40.50.140:FF:000043">
    <property type="entry name" value="DNA-directed RNA polymerase II subunit RPB7"/>
    <property type="match status" value="1"/>
</dbReference>
<gene>
    <name evidence="8" type="ORF">EAH_00003230</name>
</gene>
<evidence type="ECO:0000313" key="9">
    <source>
        <dbReference type="Proteomes" id="UP000018050"/>
    </source>
</evidence>
<dbReference type="VEuPathDB" id="ToxoDB:EAH_00003230"/>
<feature type="domain" description="RNA polymerase Rpb7-like N-terminal" evidence="7">
    <location>
        <begin position="11"/>
        <end position="64"/>
    </location>
</feature>
<dbReference type="GO" id="GO:0045948">
    <property type="term" value="P:positive regulation of translational initiation"/>
    <property type="evidence" value="ECO:0007669"/>
    <property type="project" value="TreeGrafter"/>
</dbReference>
<dbReference type="GO" id="GO:0005665">
    <property type="term" value="C:RNA polymerase II, core complex"/>
    <property type="evidence" value="ECO:0007669"/>
    <property type="project" value="TreeGrafter"/>
</dbReference>
<dbReference type="InterPro" id="IPR012340">
    <property type="entry name" value="NA-bd_OB-fold"/>
</dbReference>
<evidence type="ECO:0000256" key="4">
    <source>
        <dbReference type="ARBA" id="ARBA00023163"/>
    </source>
</evidence>
<evidence type="ECO:0000256" key="3">
    <source>
        <dbReference type="ARBA" id="ARBA00022478"/>
    </source>
</evidence>
<comment type="subcellular location">
    <subcellularLocation>
        <location evidence="1">Nucleus</location>
    </subcellularLocation>
</comment>
<keyword evidence="4" id="KW-0804">Transcription</keyword>